<feature type="transmembrane region" description="Helical" evidence="1">
    <location>
        <begin position="187"/>
        <end position="211"/>
    </location>
</feature>
<comment type="caution">
    <text evidence="2">The sequence shown here is derived from an EMBL/GenBank/DDBJ whole genome shotgun (WGS) entry which is preliminary data.</text>
</comment>
<evidence type="ECO:0000313" key="2">
    <source>
        <dbReference type="EMBL" id="RGK43412.1"/>
    </source>
</evidence>
<dbReference type="AlphaFoldDB" id="A0A3E4M295"/>
<feature type="transmembrane region" description="Helical" evidence="1">
    <location>
        <begin position="113"/>
        <end position="146"/>
    </location>
</feature>
<reference evidence="2 3" key="1">
    <citation type="submission" date="2018-08" db="EMBL/GenBank/DDBJ databases">
        <title>A genome reference for cultivated species of the human gut microbiota.</title>
        <authorList>
            <person name="Zou Y."/>
            <person name="Xue W."/>
            <person name="Luo G."/>
        </authorList>
    </citation>
    <scope>NUCLEOTIDE SEQUENCE [LARGE SCALE GENOMIC DNA]</scope>
    <source>
        <strain evidence="2 3">TF11-11</strain>
    </source>
</reference>
<evidence type="ECO:0000313" key="3">
    <source>
        <dbReference type="Proteomes" id="UP000261208"/>
    </source>
</evidence>
<keyword evidence="1" id="KW-1133">Transmembrane helix</keyword>
<protein>
    <submittedName>
        <fullName evidence="2">Uncharacterized protein</fullName>
    </submittedName>
</protein>
<proteinExistence type="predicted"/>
<dbReference type="Proteomes" id="UP000261208">
    <property type="component" value="Unassembled WGS sequence"/>
</dbReference>
<feature type="transmembrane region" description="Helical" evidence="1">
    <location>
        <begin position="6"/>
        <end position="24"/>
    </location>
</feature>
<accession>A0A3E4M295</accession>
<organism evidence="2 3">
    <name type="scientific">Dorea formicigenerans</name>
    <dbReference type="NCBI Taxonomy" id="39486"/>
    <lineage>
        <taxon>Bacteria</taxon>
        <taxon>Bacillati</taxon>
        <taxon>Bacillota</taxon>
        <taxon>Clostridia</taxon>
        <taxon>Lachnospirales</taxon>
        <taxon>Lachnospiraceae</taxon>
        <taxon>Dorea</taxon>
    </lineage>
</organism>
<feature type="transmembrane region" description="Helical" evidence="1">
    <location>
        <begin position="158"/>
        <end position="175"/>
    </location>
</feature>
<feature type="transmembrane region" description="Helical" evidence="1">
    <location>
        <begin position="71"/>
        <end position="92"/>
    </location>
</feature>
<keyword evidence="1" id="KW-0812">Transmembrane</keyword>
<gene>
    <name evidence="2" type="ORF">DXD10_16005</name>
</gene>
<keyword evidence="1" id="KW-0472">Membrane</keyword>
<name>A0A3E4M295_9FIRM</name>
<feature type="transmembrane region" description="Helical" evidence="1">
    <location>
        <begin position="45"/>
        <end position="65"/>
    </location>
</feature>
<dbReference type="EMBL" id="QSQQ01000032">
    <property type="protein sequence ID" value="RGK43412.1"/>
    <property type="molecule type" value="Genomic_DNA"/>
</dbReference>
<sequence>MEILTTREWATVIWAFILFVYAMVHRQIREAFWNVVKIFFGKKLRILWGIIFLYVLGITLIFYQLPFWDNAFIKDIIVWFVFSGLIYCMNAVSKEADEEYIRKVLKDNLKLTIVLEFIINTFTFNIWVELVIIPITTIIVIMNVIAEREEEYEKVHKLLDMVLAVAGFWILYETIKIGIHEYKELDALNTFISFMIPIVYLILIIPLEYILELYSKYEVLFVRMSFKEAKDKKIQRRHRWLVIKVCKLSVHKVMLFQKKYWCKMYSRMSVAEFENLIKEFRGECNNER</sequence>
<dbReference type="RefSeq" id="WP_117650621.1">
    <property type="nucleotide sequence ID" value="NZ_QSQQ01000032.1"/>
</dbReference>
<evidence type="ECO:0000256" key="1">
    <source>
        <dbReference type="SAM" id="Phobius"/>
    </source>
</evidence>